<reference evidence="6 7" key="1">
    <citation type="submission" date="2015-06" db="EMBL/GenBank/DDBJ databases">
        <title>Survival trade-offs in plant roots during colonization by closely related pathogenic and mutualistic fungi.</title>
        <authorList>
            <person name="Hacquard S."/>
            <person name="Kracher B."/>
            <person name="Hiruma K."/>
            <person name="Weinman A."/>
            <person name="Muench P."/>
            <person name="Garrido Oter R."/>
            <person name="Ver Loren van Themaat E."/>
            <person name="Dallerey J.-F."/>
            <person name="Damm U."/>
            <person name="Henrissat B."/>
            <person name="Lespinet O."/>
            <person name="Thon M."/>
            <person name="Kemen E."/>
            <person name="McHardy A.C."/>
            <person name="Schulze-Lefert P."/>
            <person name="O'Connell R.J."/>
        </authorList>
    </citation>
    <scope>NUCLEOTIDE SEQUENCE [LARGE SCALE GENOMIC DNA]</scope>
    <source>
        <strain evidence="6 7">MAFF 238704</strain>
    </source>
</reference>
<gene>
    <name evidence="6" type="ORF">CI238_10725</name>
</gene>
<dbReference type="GO" id="GO:0005634">
    <property type="term" value="C:nucleus"/>
    <property type="evidence" value="ECO:0007669"/>
    <property type="project" value="UniProtKB-SubCell"/>
</dbReference>
<keyword evidence="7" id="KW-1185">Reference proteome</keyword>
<keyword evidence="4" id="KW-0862">Zinc</keyword>
<evidence type="ECO:0000256" key="5">
    <source>
        <dbReference type="ARBA" id="ARBA00023242"/>
    </source>
</evidence>
<dbReference type="PANTHER" id="PTHR46481:SF10">
    <property type="entry name" value="ZINC FINGER BED DOMAIN-CONTAINING PROTEIN 39"/>
    <property type="match status" value="1"/>
</dbReference>
<protein>
    <submittedName>
        <fullName evidence="6">Transposase-like protein</fullName>
    </submittedName>
</protein>
<dbReference type="STRING" id="1573173.A0A167CKE7"/>
<evidence type="ECO:0000256" key="1">
    <source>
        <dbReference type="ARBA" id="ARBA00004123"/>
    </source>
</evidence>
<dbReference type="Proteomes" id="UP000076584">
    <property type="component" value="Unassembled WGS sequence"/>
</dbReference>
<keyword evidence="3" id="KW-0863">Zinc-finger</keyword>
<organism evidence="6 7">
    <name type="scientific">Colletotrichum incanum</name>
    <name type="common">Soybean anthracnose fungus</name>
    <dbReference type="NCBI Taxonomy" id="1573173"/>
    <lineage>
        <taxon>Eukaryota</taxon>
        <taxon>Fungi</taxon>
        <taxon>Dikarya</taxon>
        <taxon>Ascomycota</taxon>
        <taxon>Pezizomycotina</taxon>
        <taxon>Sordariomycetes</taxon>
        <taxon>Hypocreomycetidae</taxon>
        <taxon>Glomerellales</taxon>
        <taxon>Glomerellaceae</taxon>
        <taxon>Colletotrichum</taxon>
        <taxon>Colletotrichum spaethianum species complex</taxon>
    </lineage>
</organism>
<accession>A0A167CKE7</accession>
<comment type="caution">
    <text evidence="6">The sequence shown here is derived from an EMBL/GenBank/DDBJ whole genome shotgun (WGS) entry which is preliminary data.</text>
</comment>
<keyword evidence="2" id="KW-0479">Metal-binding</keyword>
<comment type="subcellular location">
    <subcellularLocation>
        <location evidence="1">Nucleus</location>
    </subcellularLocation>
</comment>
<name>A0A167CKE7_COLIC</name>
<dbReference type="AlphaFoldDB" id="A0A167CKE7"/>
<sequence length="447" mass="50952">MSIVPNILHQPSFSAFNQLRPPRSISQQLQDSKDHPLPEKPSFEDLFKFHIANKIYTLEETLWMKGQRGRSSFIYNHGWSFIQCVDGRSGGAFWACRYGDIKGRVAIFDAKASSSPADHLRKAHKIRKGDETTDSESPHEVQNAPFKRQCLDFSGLTSKKVKSIQEPSVGLVVDANLSFGIYHNPYFQSLISQLDPQLSELPWSQSSITRALEDIYNQKKEYIRALLLSADSDIHLGFDLWTSSNRHAIMAVTAHFLTKQNGPQVLLIALRRQLGAHDGFNLANTLEEVIIQWGISHKIGALIADNASSNDTCLRSLFPRLSPSMTSRDITARRIRCFGHILNLVSKAFLFGNDAESFERRSDAFCLLQQDEEDLQHWRKKGPIGKLHNIVKFVRSSPQRTQRFKRITREEIDQRSGGILLCEETQREVELILDNATRWNSTYLMIE</sequence>
<dbReference type="InterPro" id="IPR052035">
    <property type="entry name" value="ZnF_BED_domain_contain"/>
</dbReference>
<dbReference type="SUPFAM" id="SSF53098">
    <property type="entry name" value="Ribonuclease H-like"/>
    <property type="match status" value="1"/>
</dbReference>
<dbReference type="PANTHER" id="PTHR46481">
    <property type="entry name" value="ZINC FINGER BED DOMAIN-CONTAINING PROTEIN 4"/>
    <property type="match status" value="1"/>
</dbReference>
<dbReference type="EMBL" id="LFIW01001362">
    <property type="protein sequence ID" value="KZL82707.1"/>
    <property type="molecule type" value="Genomic_DNA"/>
</dbReference>
<dbReference type="InterPro" id="IPR012337">
    <property type="entry name" value="RNaseH-like_sf"/>
</dbReference>
<proteinExistence type="predicted"/>
<keyword evidence="5" id="KW-0539">Nucleus</keyword>
<evidence type="ECO:0000256" key="3">
    <source>
        <dbReference type="ARBA" id="ARBA00022771"/>
    </source>
</evidence>
<evidence type="ECO:0000256" key="2">
    <source>
        <dbReference type="ARBA" id="ARBA00022723"/>
    </source>
</evidence>
<dbReference type="GO" id="GO:0008270">
    <property type="term" value="F:zinc ion binding"/>
    <property type="evidence" value="ECO:0007669"/>
    <property type="project" value="UniProtKB-KW"/>
</dbReference>
<evidence type="ECO:0000313" key="7">
    <source>
        <dbReference type="Proteomes" id="UP000076584"/>
    </source>
</evidence>
<evidence type="ECO:0000256" key="4">
    <source>
        <dbReference type="ARBA" id="ARBA00022833"/>
    </source>
</evidence>
<evidence type="ECO:0000313" key="6">
    <source>
        <dbReference type="EMBL" id="KZL82707.1"/>
    </source>
</evidence>